<evidence type="ECO:0000313" key="3">
    <source>
        <dbReference type="Proteomes" id="UP000321331"/>
    </source>
</evidence>
<reference evidence="2 3" key="1">
    <citation type="submission" date="2019-07" db="EMBL/GenBank/DDBJ databases">
        <title>The First High-Quality Draft Genome Sequence of the Causal Agent of the Current Panama Disease Epidemic.</title>
        <authorList>
            <person name="Warmington R.J."/>
            <person name="Kay W."/>
            <person name="Jeffries A."/>
            <person name="Bebber D."/>
            <person name="Moore K."/>
            <person name="Studholme D.J."/>
        </authorList>
    </citation>
    <scope>NUCLEOTIDE SEQUENCE [LARGE SCALE GENOMIC DNA]</scope>
    <source>
        <strain evidence="2 3">TR4</strain>
    </source>
</reference>
<organism evidence="2 3">
    <name type="scientific">Fusarium oxysporum f. sp. cubense</name>
    <dbReference type="NCBI Taxonomy" id="61366"/>
    <lineage>
        <taxon>Eukaryota</taxon>
        <taxon>Fungi</taxon>
        <taxon>Dikarya</taxon>
        <taxon>Ascomycota</taxon>
        <taxon>Pezizomycotina</taxon>
        <taxon>Sordariomycetes</taxon>
        <taxon>Hypocreomycetidae</taxon>
        <taxon>Hypocreales</taxon>
        <taxon>Nectriaceae</taxon>
        <taxon>Fusarium</taxon>
        <taxon>Fusarium oxysporum species complex</taxon>
    </lineage>
</organism>
<name>A0A5C6TBW5_FUSOC</name>
<evidence type="ECO:0000313" key="2">
    <source>
        <dbReference type="EMBL" id="TXC08307.1"/>
    </source>
</evidence>
<feature type="compositionally biased region" description="Polar residues" evidence="1">
    <location>
        <begin position="37"/>
        <end position="50"/>
    </location>
</feature>
<dbReference type="Proteomes" id="UP000321331">
    <property type="component" value="Unassembled WGS sequence"/>
</dbReference>
<proteinExistence type="predicted"/>
<comment type="caution">
    <text evidence="2">The sequence shown here is derived from an EMBL/GenBank/DDBJ whole genome shotgun (WGS) entry which is preliminary data.</text>
</comment>
<dbReference type="EMBL" id="VMNF01000005">
    <property type="protein sequence ID" value="TXC08307.1"/>
    <property type="molecule type" value="Genomic_DNA"/>
</dbReference>
<protein>
    <submittedName>
        <fullName evidence="2">Uncharacterized protein</fullName>
    </submittedName>
</protein>
<feature type="compositionally biased region" description="Pro residues" evidence="1">
    <location>
        <begin position="1"/>
        <end position="12"/>
    </location>
</feature>
<evidence type="ECO:0000256" key="1">
    <source>
        <dbReference type="SAM" id="MobiDB-lite"/>
    </source>
</evidence>
<gene>
    <name evidence="2" type="ORF">FocTR4_00004035</name>
</gene>
<feature type="region of interest" description="Disordered" evidence="1">
    <location>
        <begin position="1"/>
        <end position="71"/>
    </location>
</feature>
<sequence length="151" mass="16431">MSSETPPPPPKVEYPTSVDKPEYTTGDNHTVGVDYNNGASYVDTTTNQPIHDSDVHTRFSGYGDSDDGDSGGIVEEIVDAVTDSCVPYELNPRSSSRSSSFKPKWAGFNCCNCRMSPTLEQGCLLVASVGIFMEERYKNASSQMCTLRGIQ</sequence>
<dbReference type="AlphaFoldDB" id="A0A5C6TBW5"/>
<accession>A0A5C6TBW5</accession>